<proteinExistence type="predicted"/>
<comment type="caution">
    <text evidence="2">The sequence shown here is derived from an EMBL/GenBank/DDBJ whole genome shotgun (WGS) entry which is preliminary data.</text>
</comment>
<dbReference type="OrthoDB" id="982153at2"/>
<dbReference type="GO" id="GO:0003723">
    <property type="term" value="F:RNA binding"/>
    <property type="evidence" value="ECO:0007669"/>
    <property type="project" value="InterPro"/>
</dbReference>
<reference evidence="2 3" key="1">
    <citation type="submission" date="2019-07" db="EMBL/GenBank/DDBJ databases">
        <title>Pseudomonas mangiferae sp. nov., isolated from bark of mango tree in Thailand.</title>
        <authorList>
            <person name="Srisuk N."/>
            <person name="Anurat P."/>
        </authorList>
    </citation>
    <scope>NUCLEOTIDE SEQUENCE [LARGE SCALE GENOMIC DNA]</scope>
    <source>
        <strain evidence="2 3">DMKU_BBB3-04</strain>
    </source>
</reference>
<dbReference type="GO" id="GO:0043022">
    <property type="term" value="F:ribosome binding"/>
    <property type="evidence" value="ECO:0007669"/>
    <property type="project" value="InterPro"/>
</dbReference>
<keyword evidence="3" id="KW-1185">Reference proteome</keyword>
<dbReference type="Pfam" id="PF09000">
    <property type="entry name" value="Cytotoxic"/>
    <property type="match status" value="1"/>
</dbReference>
<dbReference type="Proteomes" id="UP000315235">
    <property type="component" value="Unassembled WGS sequence"/>
</dbReference>
<gene>
    <name evidence="2" type="ORF">FM069_07895</name>
</gene>
<dbReference type="RefSeq" id="WP_143487745.1">
    <property type="nucleotide sequence ID" value="NZ_VJOY01000004.1"/>
</dbReference>
<dbReference type="InterPro" id="IPR009105">
    <property type="entry name" value="Colicin_E3_ribonuclease"/>
</dbReference>
<evidence type="ECO:0000313" key="3">
    <source>
        <dbReference type="Proteomes" id="UP000315235"/>
    </source>
</evidence>
<accession>A0A553H1P6</accession>
<organism evidence="2 3">
    <name type="scientific">Pseudomonas mangiferae</name>
    <dbReference type="NCBI Taxonomy" id="2593654"/>
    <lineage>
        <taxon>Bacteria</taxon>
        <taxon>Pseudomonadati</taxon>
        <taxon>Pseudomonadota</taxon>
        <taxon>Gammaproteobacteria</taxon>
        <taxon>Pseudomonadales</taxon>
        <taxon>Pseudomonadaceae</taxon>
        <taxon>Pseudomonas</taxon>
    </lineage>
</organism>
<dbReference type="Gene3D" id="3.10.380.10">
    <property type="entry name" value="Colicin E3-like ribonuclease domain"/>
    <property type="match status" value="1"/>
</dbReference>
<dbReference type="GO" id="GO:0016788">
    <property type="term" value="F:hydrolase activity, acting on ester bonds"/>
    <property type="evidence" value="ECO:0007669"/>
    <property type="project" value="InterPro"/>
</dbReference>
<evidence type="ECO:0000313" key="2">
    <source>
        <dbReference type="EMBL" id="TRX75653.1"/>
    </source>
</evidence>
<dbReference type="AlphaFoldDB" id="A0A553H1P6"/>
<dbReference type="EMBL" id="VJOY01000004">
    <property type="protein sequence ID" value="TRX75653.1"/>
    <property type="molecule type" value="Genomic_DNA"/>
</dbReference>
<name>A0A553H1P6_9PSED</name>
<sequence length="78" mass="8961">MGGVSKPRPCYLDKLKKSHVYGTRQVYVDPEENIYYTWDSLHGEIEVFNCRGIHLGVIDAVNGDFIKPPVRGRRIDLK</sequence>
<feature type="domain" description="Colicin E3-like ribonuclease" evidence="1">
    <location>
        <begin position="22"/>
        <end position="75"/>
    </location>
</feature>
<dbReference type="SUPFAM" id="SSF63840">
    <property type="entry name" value="Ribonuclease domain of colicin E3"/>
    <property type="match status" value="1"/>
</dbReference>
<dbReference type="InterPro" id="IPR036725">
    <property type="entry name" value="ColE3_ribonuclease_sf"/>
</dbReference>
<protein>
    <recommendedName>
        <fullName evidence="1">Colicin E3-like ribonuclease domain-containing protein</fullName>
    </recommendedName>
</protein>
<evidence type="ECO:0000259" key="1">
    <source>
        <dbReference type="Pfam" id="PF09000"/>
    </source>
</evidence>